<dbReference type="EMBL" id="NBTY01000139">
    <property type="protein sequence ID" value="OTP70435.1"/>
    <property type="molecule type" value="Genomic_DNA"/>
</dbReference>
<keyword evidence="1" id="KW-1133">Transmembrane helix</keyword>
<proteinExistence type="predicted"/>
<feature type="transmembrane region" description="Helical" evidence="1">
    <location>
        <begin position="20"/>
        <end position="40"/>
    </location>
</feature>
<reference evidence="3 4" key="1">
    <citation type="submission" date="2017-03" db="EMBL/GenBank/DDBJ databases">
        <title>Genome analysis of strain PAMC 26510.</title>
        <authorList>
            <person name="Oh H.-M."/>
            <person name="Yang J.-A."/>
        </authorList>
    </citation>
    <scope>NUCLEOTIDE SEQUENCE [LARGE SCALE GENOMIC DNA]</scope>
    <source>
        <strain evidence="3 4">PAMC 26510</strain>
    </source>
</reference>
<dbReference type="EMBL" id="NBTY01000090">
    <property type="protein sequence ID" value="OTP74145.1"/>
    <property type="molecule type" value="Genomic_DNA"/>
</dbReference>
<keyword evidence="1" id="KW-0812">Transmembrane</keyword>
<dbReference type="Proteomes" id="UP000194546">
    <property type="component" value="Unassembled WGS sequence"/>
</dbReference>
<dbReference type="RefSeq" id="WP_179196405.1">
    <property type="nucleotide sequence ID" value="NZ_NBTY01000090.1"/>
</dbReference>
<gene>
    <name evidence="3" type="ORF">PAMC26510_17305</name>
    <name evidence="2" type="ORF">PAMC26510_25545</name>
</gene>
<comment type="caution">
    <text evidence="3">The sequence shown here is derived from an EMBL/GenBank/DDBJ whole genome shotgun (WGS) entry which is preliminary data.</text>
</comment>
<evidence type="ECO:0000313" key="2">
    <source>
        <dbReference type="EMBL" id="OTP70435.1"/>
    </source>
</evidence>
<evidence type="ECO:0000313" key="3">
    <source>
        <dbReference type="EMBL" id="OTP74145.1"/>
    </source>
</evidence>
<accession>A0A242MTN0</accession>
<keyword evidence="1" id="KW-0472">Membrane</keyword>
<name>A0A242MTN0_CABSO</name>
<evidence type="ECO:0000256" key="1">
    <source>
        <dbReference type="SAM" id="Phobius"/>
    </source>
</evidence>
<dbReference type="AlphaFoldDB" id="A0A242MTN0"/>
<evidence type="ECO:0000313" key="4">
    <source>
        <dbReference type="Proteomes" id="UP000194546"/>
    </source>
</evidence>
<protein>
    <submittedName>
        <fullName evidence="3">Permease of the drug/metabolite transporter (DMT) superfamily</fullName>
    </submittedName>
</protein>
<organism evidence="3 4">
    <name type="scientific">Caballeronia sordidicola</name>
    <name type="common">Burkholderia sordidicola</name>
    <dbReference type="NCBI Taxonomy" id="196367"/>
    <lineage>
        <taxon>Bacteria</taxon>
        <taxon>Pseudomonadati</taxon>
        <taxon>Pseudomonadota</taxon>
        <taxon>Betaproteobacteria</taxon>
        <taxon>Burkholderiales</taxon>
        <taxon>Burkholderiaceae</taxon>
        <taxon>Caballeronia</taxon>
    </lineage>
</organism>
<sequence length="49" mass="5143">MPSINAALINAIAKVDPLNLAILFVGLSSLGVIWLASIAIRNNNRGAKK</sequence>